<gene>
    <name evidence="1" type="ORF">J1N35_014316</name>
</gene>
<comment type="caution">
    <text evidence="1">The sequence shown here is derived from an EMBL/GenBank/DDBJ whole genome shotgun (WGS) entry which is preliminary data.</text>
</comment>
<protein>
    <submittedName>
        <fullName evidence="1">Uncharacterized protein</fullName>
    </submittedName>
</protein>
<keyword evidence="2" id="KW-1185">Reference proteome</keyword>
<evidence type="ECO:0000313" key="2">
    <source>
        <dbReference type="Proteomes" id="UP000828251"/>
    </source>
</evidence>
<proteinExistence type="predicted"/>
<name>A0A9D3VUG9_9ROSI</name>
<sequence>MLNINTNLDCIDTIKNLGAKSALLSILAKTASAAAWDEGKWWQRRVSRTGHGLQDYVVIKPTGKDKIIDDSPFSLALKAELNLLGRESLKLNALSKKMQPQCSYIGFLEES</sequence>
<dbReference type="Proteomes" id="UP000828251">
    <property type="component" value="Unassembled WGS sequence"/>
</dbReference>
<evidence type="ECO:0000313" key="1">
    <source>
        <dbReference type="EMBL" id="KAH1097395.1"/>
    </source>
</evidence>
<dbReference type="OrthoDB" id="999041at2759"/>
<dbReference type="AlphaFoldDB" id="A0A9D3VUG9"/>
<organism evidence="1 2">
    <name type="scientific">Gossypium stocksii</name>
    <dbReference type="NCBI Taxonomy" id="47602"/>
    <lineage>
        <taxon>Eukaryota</taxon>
        <taxon>Viridiplantae</taxon>
        <taxon>Streptophyta</taxon>
        <taxon>Embryophyta</taxon>
        <taxon>Tracheophyta</taxon>
        <taxon>Spermatophyta</taxon>
        <taxon>Magnoliopsida</taxon>
        <taxon>eudicotyledons</taxon>
        <taxon>Gunneridae</taxon>
        <taxon>Pentapetalae</taxon>
        <taxon>rosids</taxon>
        <taxon>malvids</taxon>
        <taxon>Malvales</taxon>
        <taxon>Malvaceae</taxon>
        <taxon>Malvoideae</taxon>
        <taxon>Gossypium</taxon>
    </lineage>
</organism>
<dbReference type="EMBL" id="JAIQCV010000005">
    <property type="protein sequence ID" value="KAH1097395.1"/>
    <property type="molecule type" value="Genomic_DNA"/>
</dbReference>
<accession>A0A9D3VUG9</accession>
<reference evidence="1 2" key="1">
    <citation type="journal article" date="2021" name="Plant Biotechnol. J.">
        <title>Multi-omics assisted identification of the key and species-specific regulatory components of drought-tolerant mechanisms in Gossypium stocksii.</title>
        <authorList>
            <person name="Yu D."/>
            <person name="Ke L."/>
            <person name="Zhang D."/>
            <person name="Wu Y."/>
            <person name="Sun Y."/>
            <person name="Mei J."/>
            <person name="Sun J."/>
            <person name="Sun Y."/>
        </authorList>
    </citation>
    <scope>NUCLEOTIDE SEQUENCE [LARGE SCALE GENOMIC DNA]</scope>
    <source>
        <strain evidence="2">cv. E1</strain>
        <tissue evidence="1">Leaf</tissue>
    </source>
</reference>